<dbReference type="EMBL" id="JAGSXJ010000001">
    <property type="protein sequence ID" value="KAH6697247.1"/>
    <property type="molecule type" value="Genomic_DNA"/>
</dbReference>
<dbReference type="InterPro" id="IPR000086">
    <property type="entry name" value="NUDIX_hydrolase_dom"/>
</dbReference>
<keyword evidence="2 4" id="KW-0378">Hydrolase</keyword>
<protein>
    <submittedName>
        <fullName evidence="4">NUDIX hydrolase domain-like protein</fullName>
    </submittedName>
</protein>
<accession>A0A9P9AFM5</accession>
<dbReference type="InterPro" id="IPR015797">
    <property type="entry name" value="NUDIX_hydrolase-like_dom_sf"/>
</dbReference>
<feature type="domain" description="Nudix hydrolase" evidence="3">
    <location>
        <begin position="35"/>
        <end position="204"/>
    </location>
</feature>
<evidence type="ECO:0000313" key="5">
    <source>
        <dbReference type="Proteomes" id="UP000770015"/>
    </source>
</evidence>
<dbReference type="SUPFAM" id="SSF55811">
    <property type="entry name" value="Nudix"/>
    <property type="match status" value="1"/>
</dbReference>
<evidence type="ECO:0000256" key="2">
    <source>
        <dbReference type="ARBA" id="ARBA00022801"/>
    </source>
</evidence>
<organism evidence="4 5">
    <name type="scientific">Plectosphaerella plurivora</name>
    <dbReference type="NCBI Taxonomy" id="936078"/>
    <lineage>
        <taxon>Eukaryota</taxon>
        <taxon>Fungi</taxon>
        <taxon>Dikarya</taxon>
        <taxon>Ascomycota</taxon>
        <taxon>Pezizomycotina</taxon>
        <taxon>Sordariomycetes</taxon>
        <taxon>Hypocreomycetidae</taxon>
        <taxon>Glomerellales</taxon>
        <taxon>Plectosphaerellaceae</taxon>
        <taxon>Plectosphaerella</taxon>
    </lineage>
</organism>
<reference evidence="4" key="1">
    <citation type="journal article" date="2021" name="Nat. Commun.">
        <title>Genetic determinants of endophytism in the Arabidopsis root mycobiome.</title>
        <authorList>
            <person name="Mesny F."/>
            <person name="Miyauchi S."/>
            <person name="Thiergart T."/>
            <person name="Pickel B."/>
            <person name="Atanasova L."/>
            <person name="Karlsson M."/>
            <person name="Huettel B."/>
            <person name="Barry K.W."/>
            <person name="Haridas S."/>
            <person name="Chen C."/>
            <person name="Bauer D."/>
            <person name="Andreopoulos W."/>
            <person name="Pangilinan J."/>
            <person name="LaButti K."/>
            <person name="Riley R."/>
            <person name="Lipzen A."/>
            <person name="Clum A."/>
            <person name="Drula E."/>
            <person name="Henrissat B."/>
            <person name="Kohler A."/>
            <person name="Grigoriev I.V."/>
            <person name="Martin F.M."/>
            <person name="Hacquard S."/>
        </authorList>
    </citation>
    <scope>NUCLEOTIDE SEQUENCE</scope>
    <source>
        <strain evidence="4">MPI-SDFR-AT-0117</strain>
    </source>
</reference>
<name>A0A9P9AFM5_9PEZI</name>
<keyword evidence="5" id="KW-1185">Reference proteome</keyword>
<dbReference type="Proteomes" id="UP000770015">
    <property type="component" value="Unassembled WGS sequence"/>
</dbReference>
<sequence length="205" mass="22541">MPPPPPEPPLSYSTHPSVSPDLQAIPVSEWLIREDYRPCVGVAVLHHGSELRVLLVQRAAEEALPNAWEVPGGSAEPTEPNLVTSATRELYEETGLRATAVVAMLGMYTWTDVNEATGEPLRRRDGSLSRWKKWSFVAEVEGGNEDEAPEVLLDPAEHQAYVWATEAEVQADKSGDIDLVWTSVDQKADVVRSFEIAKSVAARET</sequence>
<evidence type="ECO:0000313" key="4">
    <source>
        <dbReference type="EMBL" id="KAH6697247.1"/>
    </source>
</evidence>
<dbReference type="OrthoDB" id="276276at2759"/>
<dbReference type="Gene3D" id="3.90.79.10">
    <property type="entry name" value="Nucleoside Triphosphate Pyrophosphohydrolase"/>
    <property type="match status" value="1"/>
</dbReference>
<proteinExistence type="predicted"/>
<dbReference type="CDD" id="cd02883">
    <property type="entry name" value="NUDIX_Hydrolase"/>
    <property type="match status" value="1"/>
</dbReference>
<dbReference type="PANTHER" id="PTHR43046">
    <property type="entry name" value="GDP-MANNOSE MANNOSYL HYDROLASE"/>
    <property type="match status" value="1"/>
</dbReference>
<comment type="caution">
    <text evidence="4">The sequence shown here is derived from an EMBL/GenBank/DDBJ whole genome shotgun (WGS) entry which is preliminary data.</text>
</comment>
<gene>
    <name evidence="4" type="ORF">F5X68DRAFT_257474</name>
</gene>
<dbReference type="Pfam" id="PF00293">
    <property type="entry name" value="NUDIX"/>
    <property type="match status" value="1"/>
</dbReference>
<comment type="cofactor">
    <cofactor evidence="1">
        <name>Mg(2+)</name>
        <dbReference type="ChEBI" id="CHEBI:18420"/>
    </cofactor>
</comment>
<dbReference type="PROSITE" id="PS51462">
    <property type="entry name" value="NUDIX"/>
    <property type="match status" value="1"/>
</dbReference>
<dbReference type="AlphaFoldDB" id="A0A9P9AFM5"/>
<dbReference type="GO" id="GO:0016787">
    <property type="term" value="F:hydrolase activity"/>
    <property type="evidence" value="ECO:0007669"/>
    <property type="project" value="UniProtKB-KW"/>
</dbReference>
<dbReference type="PANTHER" id="PTHR43046:SF2">
    <property type="entry name" value="8-OXO-DGTP DIPHOSPHATASE-RELATED"/>
    <property type="match status" value="1"/>
</dbReference>
<evidence type="ECO:0000259" key="3">
    <source>
        <dbReference type="PROSITE" id="PS51462"/>
    </source>
</evidence>
<evidence type="ECO:0000256" key="1">
    <source>
        <dbReference type="ARBA" id="ARBA00001946"/>
    </source>
</evidence>